<feature type="signal peptide" evidence="1">
    <location>
        <begin position="1"/>
        <end position="24"/>
    </location>
</feature>
<dbReference type="Proteomes" id="UP000031668">
    <property type="component" value="Unassembled WGS sequence"/>
</dbReference>
<dbReference type="EMBL" id="JWZT01002129">
    <property type="protein sequence ID" value="KII70239.1"/>
    <property type="molecule type" value="Genomic_DNA"/>
</dbReference>
<gene>
    <name evidence="2" type="ORF">RF11_04684</name>
</gene>
<protein>
    <submittedName>
        <fullName evidence="2">Uncharacterized protein</fullName>
    </submittedName>
</protein>
<proteinExistence type="predicted"/>
<feature type="chain" id="PRO_5002150895" evidence="1">
    <location>
        <begin position="25"/>
        <end position="363"/>
    </location>
</feature>
<evidence type="ECO:0000313" key="3">
    <source>
        <dbReference type="Proteomes" id="UP000031668"/>
    </source>
</evidence>
<reference evidence="2 3" key="1">
    <citation type="journal article" date="2014" name="Genome Biol. Evol.">
        <title>The genome of the myxosporean Thelohanellus kitauei shows adaptations to nutrient acquisition within its fish host.</title>
        <authorList>
            <person name="Yang Y."/>
            <person name="Xiong J."/>
            <person name="Zhou Z."/>
            <person name="Huo F."/>
            <person name="Miao W."/>
            <person name="Ran C."/>
            <person name="Liu Y."/>
            <person name="Zhang J."/>
            <person name="Feng J."/>
            <person name="Wang M."/>
            <person name="Wang M."/>
            <person name="Wang L."/>
            <person name="Yao B."/>
        </authorList>
    </citation>
    <scope>NUCLEOTIDE SEQUENCE [LARGE SCALE GENOMIC DNA]</scope>
    <source>
        <strain evidence="2">Wuqing</strain>
    </source>
</reference>
<accession>A0A0C2IXY0</accession>
<dbReference type="AlphaFoldDB" id="A0A0C2IXY0"/>
<keyword evidence="3" id="KW-1185">Reference proteome</keyword>
<name>A0A0C2IXY0_THEKT</name>
<keyword evidence="1" id="KW-0732">Signal</keyword>
<organism evidence="2 3">
    <name type="scientific">Thelohanellus kitauei</name>
    <name type="common">Myxosporean</name>
    <dbReference type="NCBI Taxonomy" id="669202"/>
    <lineage>
        <taxon>Eukaryota</taxon>
        <taxon>Metazoa</taxon>
        <taxon>Cnidaria</taxon>
        <taxon>Myxozoa</taxon>
        <taxon>Myxosporea</taxon>
        <taxon>Bivalvulida</taxon>
        <taxon>Platysporina</taxon>
        <taxon>Myxobolidae</taxon>
        <taxon>Thelohanellus</taxon>
    </lineage>
</organism>
<evidence type="ECO:0000256" key="1">
    <source>
        <dbReference type="SAM" id="SignalP"/>
    </source>
</evidence>
<comment type="caution">
    <text evidence="2">The sequence shown here is derived from an EMBL/GenBank/DDBJ whole genome shotgun (WGS) entry which is preliminary data.</text>
</comment>
<sequence length="363" mass="42208">MATWFMIMVVVVHDIGCKTRYVTGEILVKNWVAYAPKVSQHAKFIQNGKFHSKHTPTVAFRYLPNALMIYEYLKMELFVVYFDNKTSEKNSSEHFTYHLYKTDQRCRKTFYVSPADHRTSSITVVRSTPFQSQMHKTMNLITSKKYCIHAKYSHQQNKIPPSSLMMSIKLYLYANQSAMNDNKFDVYVTFDGWRFNCSDKISETVYFKILLTDPIFLNSYHAVYKVVPANYRFLKTKSNIKLHDFEFTPFGRKGVSKLNHFLLQGFNLIPLVRVALYKISCMIEETIPMFGYKKQVKLCGAHRITPYKSKDITGVGGDFDPPIKMSYDSFQSRSQHQNQGITSRSLFTAHMLRGSYPPGYISN</sequence>
<evidence type="ECO:0000313" key="2">
    <source>
        <dbReference type="EMBL" id="KII70239.1"/>
    </source>
</evidence>